<name>A0A0F6Z5P1_9CORY</name>
<keyword evidence="3" id="KW-0274">FAD</keyword>
<dbReference type="Gene3D" id="3.50.50.60">
    <property type="entry name" value="FAD/NAD(P)-binding domain"/>
    <property type="match status" value="1"/>
</dbReference>
<gene>
    <name evidence="6" type="ORF">YH66_08310</name>
</gene>
<evidence type="ECO:0000313" key="7">
    <source>
        <dbReference type="Proteomes" id="UP000034037"/>
    </source>
</evidence>
<dbReference type="HOGENOM" id="CLU_007884_2_1_11"/>
<sequence length="380" mass="41866">MKIAVIGLGSTGSMALWHLSNIPGVEAIGFEQFGISHGYGAFTGESRLFRMAYHEGSTYVPLLKRARALWSSLSEISGRELFHNFGVLSTGKEDEAPFQRLVESVERYELPHERLTAAQMRKRYPGLDFRDDEAGIVDLQGGALRPELAVFSAIETAKANGAQVRDHQKITSIEDNGDHVVIQAGEETTIVDRVIVTTGSWTSELVPSIAPLLEVRRLVLTWFLPNNPVDFQPENLPCFIRDRDGFHVFGAPCVDGYSIKIAGLDEWGVPLSAHVEDEDLRLDRDAVSEFGRKTHELFPGVNPEPNRFSVHYDTYTADKSPIIDAVDNVIVLTGGSGHAFKLSPAYGELAAQLAVGNTSPLYSEDFRIASHEPIKEAVHV</sequence>
<dbReference type="PANTHER" id="PTHR10961">
    <property type="entry name" value="PEROXISOMAL SARCOSINE OXIDASE"/>
    <property type="match status" value="1"/>
</dbReference>
<comment type="cofactor">
    <cofactor evidence="1">
        <name>FAD</name>
        <dbReference type="ChEBI" id="CHEBI:57692"/>
    </cofactor>
</comment>
<dbReference type="GO" id="GO:0008115">
    <property type="term" value="F:sarcosine oxidase activity"/>
    <property type="evidence" value="ECO:0007669"/>
    <property type="project" value="TreeGrafter"/>
</dbReference>
<feature type="domain" description="FAD dependent oxidoreductase" evidence="5">
    <location>
        <begin position="2"/>
        <end position="353"/>
    </location>
</feature>
<dbReference type="InterPro" id="IPR006076">
    <property type="entry name" value="FAD-dep_OxRdtase"/>
</dbReference>
<accession>A0A0F6Z5P1</accession>
<keyword evidence="2" id="KW-0285">Flavoprotein</keyword>
<reference evidence="6 7" key="1">
    <citation type="submission" date="2015-04" db="EMBL/GenBank/DDBJ databases">
        <title>Complete Genome Sequence of Brevibacterium flavum ATCC 15168.</title>
        <authorList>
            <person name="Ahn J."/>
            <person name="Park G."/>
            <person name="Jeon W."/>
            <person name="Jang Y."/>
            <person name="Jang M."/>
            <person name="Lee H."/>
            <person name="Lee H."/>
        </authorList>
    </citation>
    <scope>NUCLEOTIDE SEQUENCE [LARGE SCALE GENOMIC DNA]</scope>
    <source>
        <strain evidence="6 7">ATCC 15168</strain>
    </source>
</reference>
<dbReference type="PANTHER" id="PTHR10961:SF7">
    <property type="entry name" value="FAD DEPENDENT OXIDOREDUCTASE DOMAIN-CONTAINING PROTEIN"/>
    <property type="match status" value="1"/>
</dbReference>
<dbReference type="EMBL" id="CP011309">
    <property type="protein sequence ID" value="AKF27547.1"/>
    <property type="molecule type" value="Genomic_DNA"/>
</dbReference>
<dbReference type="SUPFAM" id="SSF51905">
    <property type="entry name" value="FAD/NAD(P)-binding domain"/>
    <property type="match status" value="1"/>
</dbReference>
<evidence type="ECO:0000256" key="1">
    <source>
        <dbReference type="ARBA" id="ARBA00001974"/>
    </source>
</evidence>
<dbReference type="AlphaFoldDB" id="A0A0F6Z5P1"/>
<protein>
    <submittedName>
        <fullName evidence="6">Amino acid oxidase</fullName>
    </submittedName>
</protein>
<keyword evidence="4" id="KW-0560">Oxidoreductase</keyword>
<dbReference type="Proteomes" id="UP000034037">
    <property type="component" value="Chromosome"/>
</dbReference>
<organism evidence="6 7">
    <name type="scientific">[Brevibacterium] flavum</name>
    <dbReference type="NCBI Taxonomy" id="92706"/>
    <lineage>
        <taxon>Bacteria</taxon>
        <taxon>Bacillati</taxon>
        <taxon>Actinomycetota</taxon>
        <taxon>Actinomycetes</taxon>
        <taxon>Mycobacteriales</taxon>
        <taxon>Corynebacteriaceae</taxon>
        <taxon>Corynebacterium</taxon>
    </lineage>
</organism>
<evidence type="ECO:0000256" key="3">
    <source>
        <dbReference type="ARBA" id="ARBA00022827"/>
    </source>
</evidence>
<dbReference type="SUPFAM" id="SSF54373">
    <property type="entry name" value="FAD-linked reductases, C-terminal domain"/>
    <property type="match status" value="1"/>
</dbReference>
<proteinExistence type="predicted"/>
<evidence type="ECO:0000256" key="4">
    <source>
        <dbReference type="ARBA" id="ARBA00023002"/>
    </source>
</evidence>
<dbReference type="Gene3D" id="3.30.9.10">
    <property type="entry name" value="D-Amino Acid Oxidase, subunit A, domain 2"/>
    <property type="match status" value="1"/>
</dbReference>
<evidence type="ECO:0000313" key="6">
    <source>
        <dbReference type="EMBL" id="AKF27547.1"/>
    </source>
</evidence>
<dbReference type="InterPro" id="IPR045170">
    <property type="entry name" value="MTOX"/>
</dbReference>
<evidence type="ECO:0000256" key="2">
    <source>
        <dbReference type="ARBA" id="ARBA00022630"/>
    </source>
</evidence>
<dbReference type="RefSeq" id="WP_003862261.1">
    <property type="nucleotide sequence ID" value="NZ_CP011309.1"/>
</dbReference>
<dbReference type="NCBIfam" id="NF008425">
    <property type="entry name" value="PRK11259.1"/>
    <property type="match status" value="1"/>
</dbReference>
<dbReference type="GO" id="GO:0050660">
    <property type="term" value="F:flavin adenine dinucleotide binding"/>
    <property type="evidence" value="ECO:0007669"/>
    <property type="project" value="InterPro"/>
</dbReference>
<evidence type="ECO:0000259" key="5">
    <source>
        <dbReference type="Pfam" id="PF01266"/>
    </source>
</evidence>
<dbReference type="Pfam" id="PF01266">
    <property type="entry name" value="DAO"/>
    <property type="match status" value="1"/>
</dbReference>
<dbReference type="PATRIC" id="fig|92706.3.peg.1738"/>
<dbReference type="InterPro" id="IPR036188">
    <property type="entry name" value="FAD/NAD-bd_sf"/>
</dbReference>
<keyword evidence="7" id="KW-1185">Reference proteome</keyword>